<dbReference type="Pfam" id="PF22677">
    <property type="entry name" value="Ble-like_N"/>
    <property type="match status" value="1"/>
</dbReference>
<evidence type="ECO:0000259" key="1">
    <source>
        <dbReference type="PROSITE" id="PS51819"/>
    </source>
</evidence>
<sequence length="254" mass="26665">MITTDHVPGAPSWIDLGSPDIAASAAFYGSLFGWSFQVASPEAEDYGFLQLDGRTVAAIGPLDEGATSAWTVYFGTDDADATVKAVEQAGGTVRFGPFDVFGEGRMAGLTDPEGAEFAVWQPVATTGFDLAGVPGSLSWTELYVPDPGAARSFYQAAFGWRAQEIPFGDMTYTVFAPAEGENADQGGLMPLQEGGRPHWLPYFEVSSCEETVALAERLGGVVRVPATATPETGHYAVLSDPHGALFAVITSPAA</sequence>
<gene>
    <name evidence="2" type="ORF">ACFQ08_33555</name>
</gene>
<dbReference type="InterPro" id="IPR004360">
    <property type="entry name" value="Glyas_Fos-R_dOase_dom"/>
</dbReference>
<dbReference type="InterPro" id="IPR037523">
    <property type="entry name" value="VOC_core"/>
</dbReference>
<organism evidence="2 3">
    <name type="scientific">Streptosporangium algeriense</name>
    <dbReference type="NCBI Taxonomy" id="1682748"/>
    <lineage>
        <taxon>Bacteria</taxon>
        <taxon>Bacillati</taxon>
        <taxon>Actinomycetota</taxon>
        <taxon>Actinomycetes</taxon>
        <taxon>Streptosporangiales</taxon>
        <taxon>Streptosporangiaceae</taxon>
        <taxon>Streptosporangium</taxon>
    </lineage>
</organism>
<dbReference type="InterPro" id="IPR053863">
    <property type="entry name" value="Glyoxy/Ble-like_N"/>
</dbReference>
<dbReference type="SUPFAM" id="SSF54593">
    <property type="entry name" value="Glyoxalase/Bleomycin resistance protein/Dihydroxybiphenyl dioxygenase"/>
    <property type="match status" value="2"/>
</dbReference>
<dbReference type="PANTHER" id="PTHR33993">
    <property type="entry name" value="GLYOXALASE-RELATED"/>
    <property type="match status" value="1"/>
</dbReference>
<feature type="domain" description="VOC" evidence="1">
    <location>
        <begin position="10"/>
        <end position="122"/>
    </location>
</feature>
<feature type="domain" description="VOC" evidence="1">
    <location>
        <begin position="136"/>
        <end position="251"/>
    </location>
</feature>
<name>A0ABW3E0G7_9ACTN</name>
<dbReference type="EMBL" id="JBHTHX010001861">
    <property type="protein sequence ID" value="MFD0889489.1"/>
    <property type="molecule type" value="Genomic_DNA"/>
</dbReference>
<keyword evidence="3" id="KW-1185">Reference proteome</keyword>
<dbReference type="InterPro" id="IPR029068">
    <property type="entry name" value="Glyas_Bleomycin-R_OHBP_Dase"/>
</dbReference>
<proteinExistence type="predicted"/>
<dbReference type="Gene3D" id="3.10.180.10">
    <property type="entry name" value="2,3-Dihydroxybiphenyl 1,2-Dioxygenase, domain 1"/>
    <property type="match status" value="2"/>
</dbReference>
<reference evidence="3" key="1">
    <citation type="journal article" date="2019" name="Int. J. Syst. Evol. Microbiol.">
        <title>The Global Catalogue of Microorganisms (GCM) 10K type strain sequencing project: providing services to taxonomists for standard genome sequencing and annotation.</title>
        <authorList>
            <consortium name="The Broad Institute Genomics Platform"/>
            <consortium name="The Broad Institute Genome Sequencing Center for Infectious Disease"/>
            <person name="Wu L."/>
            <person name="Ma J."/>
        </authorList>
    </citation>
    <scope>NUCLEOTIDE SEQUENCE [LARGE SCALE GENOMIC DNA]</scope>
    <source>
        <strain evidence="3">CCUG 62974</strain>
    </source>
</reference>
<dbReference type="PROSITE" id="PS51819">
    <property type="entry name" value="VOC"/>
    <property type="match status" value="2"/>
</dbReference>
<dbReference type="InterPro" id="IPR052164">
    <property type="entry name" value="Anthracycline_SecMetBiosynth"/>
</dbReference>
<evidence type="ECO:0000313" key="3">
    <source>
        <dbReference type="Proteomes" id="UP001597024"/>
    </source>
</evidence>
<accession>A0ABW3E0G7</accession>
<dbReference type="Pfam" id="PF00903">
    <property type="entry name" value="Glyoxalase"/>
    <property type="match status" value="1"/>
</dbReference>
<dbReference type="CDD" id="cd07247">
    <property type="entry name" value="SgaA_N_like"/>
    <property type="match status" value="2"/>
</dbReference>
<evidence type="ECO:0000313" key="2">
    <source>
        <dbReference type="EMBL" id="MFD0889489.1"/>
    </source>
</evidence>
<dbReference type="PANTHER" id="PTHR33993:SF10">
    <property type="entry name" value="CONSERVED PROTEIN"/>
    <property type="match status" value="1"/>
</dbReference>
<dbReference type="Proteomes" id="UP001597024">
    <property type="component" value="Unassembled WGS sequence"/>
</dbReference>
<comment type="caution">
    <text evidence="2">The sequence shown here is derived from an EMBL/GenBank/DDBJ whole genome shotgun (WGS) entry which is preliminary data.</text>
</comment>
<protein>
    <submittedName>
        <fullName evidence="2">VOC family protein</fullName>
    </submittedName>
</protein>